<gene>
    <name evidence="1" type="ORF">JIN81_17985</name>
</gene>
<dbReference type="RefSeq" id="WP_200283246.1">
    <property type="nucleotide sequence ID" value="NZ_JAENII010000021.1"/>
</dbReference>
<dbReference type="SUPFAM" id="SSF53474">
    <property type="entry name" value="alpha/beta-Hydrolases"/>
    <property type="match status" value="1"/>
</dbReference>
<protein>
    <recommendedName>
        <fullName evidence="3">PhoPQ-activated pathogenicity-related protein</fullName>
    </recommendedName>
</protein>
<dbReference type="EMBL" id="JAENII010000021">
    <property type="protein sequence ID" value="MBK1828931.1"/>
    <property type="molecule type" value="Genomic_DNA"/>
</dbReference>
<dbReference type="Proteomes" id="UP000658278">
    <property type="component" value="Unassembled WGS sequence"/>
</dbReference>
<comment type="caution">
    <text evidence="1">The sequence shown here is derived from an EMBL/GenBank/DDBJ whole genome shotgun (WGS) entry which is preliminary data.</text>
</comment>
<evidence type="ECO:0000313" key="2">
    <source>
        <dbReference type="Proteomes" id="UP000658278"/>
    </source>
</evidence>
<dbReference type="InterPro" id="IPR009199">
    <property type="entry name" value="PhoPQ-act_pathogen-rel_PqaA"/>
</dbReference>
<proteinExistence type="predicted"/>
<keyword evidence="2" id="KW-1185">Reference proteome</keyword>
<dbReference type="PANTHER" id="PTHR31497:SF0">
    <property type="entry name" value="AUTOCRINE PROLIFERATION REPRESSOR PROTEIN A"/>
    <property type="match status" value="1"/>
</dbReference>
<name>A0A934VHC8_9BACT</name>
<sequence>MNPWTSAFGRRIARVMGVLLLGIVMTVRSDASVATALDTFVYADDPTSDHRVIGVDDKFLYKRYDLELTSGSWRTAEEVDRVLWKHWVSIYVPDRIQTSTALLVISGGSNASTPAFGELDDSIGPVSIVTGSVIVDVGQIPNQPIQFAGENDPRTEDALIAHSWRKFLDDPSDTTWPAQLPMTRAAVKAMDLVQDFLALIEPSDPIDDFIVAGASKRGWTTWLAAAAENGPLGQGRVSAIIPMVIDTLNLEESFDHHFNVYGFWAPAVGDYVDAGVMDFRGTPEASELYAIVDPYAYRSRLTMPKVILNSTGDQFFLPDSSKLYLDGLPGDTWLRYYPNTDHSLSQLSNPLAEILPLYGILLDKGSSAVPDHSWSVLEDGTLELQTSVTGATVKLWQATNPSARDFRLETIGAAFTSTAVANEGGVFRANVSPPESGWTAYFLELSFLDGTSATTGVQVVTKSTDPELRIASTESGIELSFNSKRGEYYELLAGESLGDMSVVESIVPTADLTTWLDPTPEEPRKFYRLRVVTP</sequence>
<evidence type="ECO:0008006" key="3">
    <source>
        <dbReference type="Google" id="ProtNLM"/>
    </source>
</evidence>
<accession>A0A934VHC8</accession>
<dbReference type="Pfam" id="PF10142">
    <property type="entry name" value="PhoPQ_related"/>
    <property type="match status" value="1"/>
</dbReference>
<dbReference type="Gene3D" id="3.40.50.1820">
    <property type="entry name" value="alpha/beta hydrolase"/>
    <property type="match status" value="1"/>
</dbReference>
<dbReference type="InterPro" id="IPR029058">
    <property type="entry name" value="AB_hydrolase_fold"/>
</dbReference>
<reference evidence="1" key="1">
    <citation type="submission" date="2021-01" db="EMBL/GenBank/DDBJ databases">
        <title>Modified the classification status of verrucomicrobia.</title>
        <authorList>
            <person name="Feng X."/>
        </authorList>
    </citation>
    <scope>NUCLEOTIDE SEQUENCE</scope>
    <source>
        <strain evidence="1">KCTC 22201</strain>
    </source>
</reference>
<evidence type="ECO:0000313" key="1">
    <source>
        <dbReference type="EMBL" id="MBK1828931.1"/>
    </source>
</evidence>
<organism evidence="1 2">
    <name type="scientific">Haloferula rosea</name>
    <dbReference type="NCBI Taxonomy" id="490093"/>
    <lineage>
        <taxon>Bacteria</taxon>
        <taxon>Pseudomonadati</taxon>
        <taxon>Verrucomicrobiota</taxon>
        <taxon>Verrucomicrobiia</taxon>
        <taxon>Verrucomicrobiales</taxon>
        <taxon>Verrucomicrobiaceae</taxon>
        <taxon>Haloferula</taxon>
    </lineage>
</organism>
<dbReference type="AlphaFoldDB" id="A0A934VHC8"/>
<dbReference type="PANTHER" id="PTHR31497">
    <property type="entry name" value="AUTOCRINE PROLIFERATION REPRESSOR PROTEIN A"/>
    <property type="match status" value="1"/>
</dbReference>